<dbReference type="Proteomes" id="UP000626148">
    <property type="component" value="Unassembled WGS sequence"/>
</dbReference>
<dbReference type="InterPro" id="IPR046342">
    <property type="entry name" value="CBS_dom_sf"/>
</dbReference>
<keyword evidence="4 11" id="KW-1133">Transmembrane helix</keyword>
<feature type="transmembrane region" description="Helical" evidence="11">
    <location>
        <begin position="310"/>
        <end position="330"/>
    </location>
</feature>
<dbReference type="GO" id="GO:0034707">
    <property type="term" value="C:chloride channel complex"/>
    <property type="evidence" value="ECO:0007669"/>
    <property type="project" value="UniProtKB-KW"/>
</dbReference>
<dbReference type="PROSITE" id="PS51371">
    <property type="entry name" value="CBS"/>
    <property type="match status" value="1"/>
</dbReference>
<dbReference type="Pfam" id="PF00571">
    <property type="entry name" value="CBS"/>
    <property type="match status" value="1"/>
</dbReference>
<evidence type="ECO:0000256" key="1">
    <source>
        <dbReference type="ARBA" id="ARBA00004141"/>
    </source>
</evidence>
<evidence type="ECO:0000313" key="13">
    <source>
        <dbReference type="EMBL" id="GGX38947.1"/>
    </source>
</evidence>
<dbReference type="Gene3D" id="1.10.3080.10">
    <property type="entry name" value="Clc chloride channel"/>
    <property type="match status" value="1"/>
</dbReference>
<feature type="transmembrane region" description="Helical" evidence="11">
    <location>
        <begin position="66"/>
        <end position="85"/>
    </location>
</feature>
<keyword evidence="14" id="KW-1185">Reference proteome</keyword>
<proteinExistence type="predicted"/>
<feature type="transmembrane region" description="Helical" evidence="11">
    <location>
        <begin position="238"/>
        <end position="261"/>
    </location>
</feature>
<keyword evidence="3 11" id="KW-0812">Transmembrane</keyword>
<evidence type="ECO:0000256" key="5">
    <source>
        <dbReference type="ARBA" id="ARBA00023065"/>
    </source>
</evidence>
<feature type="transmembrane region" description="Helical" evidence="11">
    <location>
        <begin position="25"/>
        <end position="46"/>
    </location>
</feature>
<dbReference type="AlphaFoldDB" id="A0A918K068"/>
<dbReference type="InterPro" id="IPR000644">
    <property type="entry name" value="CBS_dom"/>
</dbReference>
<dbReference type="InterPro" id="IPR050368">
    <property type="entry name" value="ClC-type_chloride_channel"/>
</dbReference>
<dbReference type="PANTHER" id="PTHR43427:SF6">
    <property type="entry name" value="CHLORIDE CHANNEL PROTEIN CLC-E"/>
    <property type="match status" value="1"/>
</dbReference>
<dbReference type="SUPFAM" id="SSF81340">
    <property type="entry name" value="Clc chloride channel"/>
    <property type="match status" value="1"/>
</dbReference>
<feature type="domain" description="CBS" evidence="12">
    <location>
        <begin position="454"/>
        <end position="513"/>
    </location>
</feature>
<feature type="transmembrane region" description="Helical" evidence="11">
    <location>
        <begin position="367"/>
        <end position="394"/>
    </location>
</feature>
<keyword evidence="9" id="KW-0407">Ion channel</keyword>
<dbReference type="GO" id="GO:0005254">
    <property type="term" value="F:chloride channel activity"/>
    <property type="evidence" value="ECO:0007669"/>
    <property type="project" value="UniProtKB-KW"/>
</dbReference>
<dbReference type="InterPro" id="IPR014743">
    <property type="entry name" value="Cl-channel_core"/>
</dbReference>
<keyword evidence="5" id="KW-0406">Ion transport</keyword>
<dbReference type="SUPFAM" id="SSF54631">
    <property type="entry name" value="CBS-domain pair"/>
    <property type="match status" value="1"/>
</dbReference>
<name>A0A918K068_9GAMM</name>
<evidence type="ECO:0000313" key="14">
    <source>
        <dbReference type="Proteomes" id="UP000626148"/>
    </source>
</evidence>
<comment type="caution">
    <text evidence="13">The sequence shown here is derived from an EMBL/GenBank/DDBJ whole genome shotgun (WGS) entry which is preliminary data.</text>
</comment>
<evidence type="ECO:0000259" key="12">
    <source>
        <dbReference type="PROSITE" id="PS51371"/>
    </source>
</evidence>
<protein>
    <recommendedName>
        <fullName evidence="12">CBS domain-containing protein</fullName>
    </recommendedName>
</protein>
<reference evidence="13" key="1">
    <citation type="journal article" date="2014" name="Int. J. Syst. Evol. Microbiol.">
        <title>Complete genome sequence of Corynebacterium casei LMG S-19264T (=DSM 44701T), isolated from a smear-ripened cheese.</title>
        <authorList>
            <consortium name="US DOE Joint Genome Institute (JGI-PGF)"/>
            <person name="Walter F."/>
            <person name="Albersmeier A."/>
            <person name="Kalinowski J."/>
            <person name="Ruckert C."/>
        </authorList>
    </citation>
    <scope>NUCLEOTIDE SEQUENCE</scope>
    <source>
        <strain evidence="13">KCTC 22169</strain>
    </source>
</reference>
<feature type="transmembrane region" description="Helical" evidence="11">
    <location>
        <begin position="163"/>
        <end position="187"/>
    </location>
</feature>
<keyword evidence="10" id="KW-0129">CBS domain</keyword>
<evidence type="ECO:0000256" key="11">
    <source>
        <dbReference type="SAM" id="Phobius"/>
    </source>
</evidence>
<evidence type="ECO:0000256" key="8">
    <source>
        <dbReference type="ARBA" id="ARBA00023214"/>
    </source>
</evidence>
<dbReference type="EMBL" id="BMXR01000001">
    <property type="protein sequence ID" value="GGX38947.1"/>
    <property type="molecule type" value="Genomic_DNA"/>
</dbReference>
<feature type="transmembrane region" description="Helical" evidence="11">
    <location>
        <begin position="342"/>
        <end position="361"/>
    </location>
</feature>
<dbReference type="PRINTS" id="PR00762">
    <property type="entry name" value="CLCHANNEL"/>
</dbReference>
<evidence type="ECO:0000256" key="10">
    <source>
        <dbReference type="PROSITE-ProRule" id="PRU00703"/>
    </source>
</evidence>
<evidence type="ECO:0000256" key="7">
    <source>
        <dbReference type="ARBA" id="ARBA00023173"/>
    </source>
</evidence>
<dbReference type="CDD" id="cd00400">
    <property type="entry name" value="Voltage_gated_ClC"/>
    <property type="match status" value="1"/>
</dbReference>
<sequence>MSESKGVTVRLAEQRILQLAKVTGLGVAVGVVGAVLANLFVAGIGWLNDVLLISPRSRMMQTDSRWIVAATLVVPALGGLIVGLLHRGIAEGRAHGPAEVIAAVQTRRGRLPARPAVLSTLSSLVSLGSGASVGQYGPLVYLGGSVGSIGARLLRTDITVDNIAIACGVAAAISTVFNAPIAGILFAHELILRHFALRAFAPVAVASIAGYVVANAVLPQPPLFQIDPTPVLHLWEYGLFMVLGVASALVAVVYMQSIFAMGRFAGRLPLPRVLKPAVAGAVLGLTALWVPEILGIGSETLRFAFIEGAFGRGELVLVLVLKLLATAWCLGMGFSGGVFSPALVIGSLFGALFGTLIGTVTGATSDLVVYAVCGMVAVTAPVIGAPLTAVIIIFELTGNYELTIAALASVALANLVASLLVGRSFFDRQLRQRGLDLSGGRSKALLVSRTIDSLTRDSFVSVAADASVAQARSAMAKAEASEAYLVDASDRYQGKVTLQALVEQEADRPAQAFKAVDDFVMDAHTTLWDAMQLLRQFVGESVPVVGRDHTLEGTVYESNLIRAYLDIMSEMRREEYAND</sequence>
<gene>
    <name evidence="13" type="ORF">GCM10007392_01520</name>
</gene>
<evidence type="ECO:0000256" key="3">
    <source>
        <dbReference type="ARBA" id="ARBA00022692"/>
    </source>
</evidence>
<evidence type="ECO:0000256" key="2">
    <source>
        <dbReference type="ARBA" id="ARBA00022448"/>
    </source>
</evidence>
<evidence type="ECO:0000256" key="6">
    <source>
        <dbReference type="ARBA" id="ARBA00023136"/>
    </source>
</evidence>
<comment type="subcellular location">
    <subcellularLocation>
        <location evidence="1">Membrane</location>
        <topology evidence="1">Multi-pass membrane protein</topology>
    </subcellularLocation>
</comment>
<keyword evidence="6 11" id="KW-0472">Membrane</keyword>
<feature type="transmembrane region" description="Helical" evidence="11">
    <location>
        <begin position="406"/>
        <end position="426"/>
    </location>
</feature>
<keyword evidence="7" id="KW-0869">Chloride channel</keyword>
<dbReference type="Pfam" id="PF00654">
    <property type="entry name" value="Voltage_CLC"/>
    <property type="match status" value="1"/>
</dbReference>
<reference evidence="13" key="2">
    <citation type="submission" date="2020-09" db="EMBL/GenBank/DDBJ databases">
        <authorList>
            <person name="Sun Q."/>
            <person name="Kim S."/>
        </authorList>
    </citation>
    <scope>NUCLEOTIDE SEQUENCE</scope>
    <source>
        <strain evidence="13">KCTC 22169</strain>
    </source>
</reference>
<evidence type="ECO:0000256" key="4">
    <source>
        <dbReference type="ARBA" id="ARBA00022989"/>
    </source>
</evidence>
<evidence type="ECO:0000256" key="9">
    <source>
        <dbReference type="ARBA" id="ARBA00023303"/>
    </source>
</evidence>
<dbReference type="PANTHER" id="PTHR43427">
    <property type="entry name" value="CHLORIDE CHANNEL PROTEIN CLC-E"/>
    <property type="match status" value="1"/>
</dbReference>
<dbReference type="Gene3D" id="3.10.580.10">
    <property type="entry name" value="CBS-domain"/>
    <property type="match status" value="1"/>
</dbReference>
<accession>A0A918K068</accession>
<feature type="transmembrane region" description="Helical" evidence="11">
    <location>
        <begin position="273"/>
        <end position="290"/>
    </location>
</feature>
<keyword evidence="2" id="KW-0813">Transport</keyword>
<keyword evidence="8" id="KW-0868">Chloride</keyword>
<dbReference type="InterPro" id="IPR001807">
    <property type="entry name" value="ClC"/>
</dbReference>
<dbReference type="RefSeq" id="WP_189606587.1">
    <property type="nucleotide sequence ID" value="NZ_BMXR01000001.1"/>
</dbReference>
<organism evidence="13 14">
    <name type="scientific">Saccharospirillum salsuginis</name>
    <dbReference type="NCBI Taxonomy" id="418750"/>
    <lineage>
        <taxon>Bacteria</taxon>
        <taxon>Pseudomonadati</taxon>
        <taxon>Pseudomonadota</taxon>
        <taxon>Gammaproteobacteria</taxon>
        <taxon>Oceanospirillales</taxon>
        <taxon>Saccharospirillaceae</taxon>
        <taxon>Saccharospirillum</taxon>
    </lineage>
</organism>
<feature type="transmembrane region" description="Helical" evidence="11">
    <location>
        <begin position="199"/>
        <end position="218"/>
    </location>
</feature>